<sequence>MAKMLKGLVDLRARIDVLKAFFPDQALTKQDLSFEALASHELMHKSIWRRLPFLLYDPDTWSRATNGDIWVANKPSEGEQGAERAGRGQSRL</sequence>
<evidence type="ECO:0000256" key="1">
    <source>
        <dbReference type="SAM" id="MobiDB-lite"/>
    </source>
</evidence>
<evidence type="ECO:0000313" key="2">
    <source>
        <dbReference type="EMBL" id="KAK8880221.1"/>
    </source>
</evidence>
<dbReference type="EMBL" id="JAPCWZ010000001">
    <property type="protein sequence ID" value="KAK8880221.1"/>
    <property type="molecule type" value="Genomic_DNA"/>
</dbReference>
<comment type="caution">
    <text evidence="2">The sequence shown here is derived from an EMBL/GenBank/DDBJ whole genome shotgun (WGS) entry which is preliminary data.</text>
</comment>
<proteinExistence type="predicted"/>
<evidence type="ECO:0000313" key="3">
    <source>
        <dbReference type="Proteomes" id="UP001390339"/>
    </source>
</evidence>
<dbReference type="Proteomes" id="UP001390339">
    <property type="component" value="Unassembled WGS sequence"/>
</dbReference>
<organism evidence="2 3">
    <name type="scientific">Apiospora arundinis</name>
    <dbReference type="NCBI Taxonomy" id="335852"/>
    <lineage>
        <taxon>Eukaryota</taxon>
        <taxon>Fungi</taxon>
        <taxon>Dikarya</taxon>
        <taxon>Ascomycota</taxon>
        <taxon>Pezizomycotina</taxon>
        <taxon>Sordariomycetes</taxon>
        <taxon>Xylariomycetidae</taxon>
        <taxon>Amphisphaeriales</taxon>
        <taxon>Apiosporaceae</taxon>
        <taxon>Apiospora</taxon>
    </lineage>
</organism>
<accession>A0ABR2JP32</accession>
<gene>
    <name evidence="2" type="ORF">PGQ11_001515</name>
</gene>
<name>A0ABR2JP32_9PEZI</name>
<keyword evidence="3" id="KW-1185">Reference proteome</keyword>
<feature type="region of interest" description="Disordered" evidence="1">
    <location>
        <begin position="72"/>
        <end position="92"/>
    </location>
</feature>
<protein>
    <submittedName>
        <fullName evidence="2">Uncharacterized protein</fullName>
    </submittedName>
</protein>
<reference evidence="2 3" key="1">
    <citation type="journal article" date="2024" name="IMA Fungus">
        <title>Apiospora arundinis, a panoply of carbohydrate-active enzymes and secondary metabolites.</title>
        <authorList>
            <person name="Sorensen T."/>
            <person name="Petersen C."/>
            <person name="Muurmann A.T."/>
            <person name="Christiansen J.V."/>
            <person name="Brundto M.L."/>
            <person name="Overgaard C.K."/>
            <person name="Boysen A.T."/>
            <person name="Wollenberg R.D."/>
            <person name="Larsen T.O."/>
            <person name="Sorensen J.L."/>
            <person name="Nielsen K.L."/>
            <person name="Sondergaard T.E."/>
        </authorList>
    </citation>
    <scope>NUCLEOTIDE SEQUENCE [LARGE SCALE GENOMIC DNA]</scope>
    <source>
        <strain evidence="2 3">AAU 773</strain>
    </source>
</reference>